<dbReference type="PANTHER" id="PTHR11319:SF35">
    <property type="entry name" value="OUTER MEMBRANE PROTEIN PMPC-RELATED"/>
    <property type="match status" value="1"/>
</dbReference>
<feature type="transmembrane region" description="Helical" evidence="1">
    <location>
        <begin position="168"/>
        <end position="192"/>
    </location>
</feature>
<keyword evidence="1" id="KW-1133">Transmembrane helix</keyword>
<feature type="transmembrane region" description="Helical" evidence="1">
    <location>
        <begin position="105"/>
        <end position="128"/>
    </location>
</feature>
<feature type="transmembrane region" description="Helical" evidence="1">
    <location>
        <begin position="359"/>
        <end position="380"/>
    </location>
</feature>
<keyword evidence="1" id="KW-0812">Transmembrane</keyword>
<evidence type="ECO:0000256" key="1">
    <source>
        <dbReference type="SAM" id="Phobius"/>
    </source>
</evidence>
<feature type="transmembrane region" description="Helical" evidence="1">
    <location>
        <begin position="333"/>
        <end position="352"/>
    </location>
</feature>
<evidence type="ECO:0000313" key="2">
    <source>
        <dbReference type="EMBL" id="CAK0881186.1"/>
    </source>
</evidence>
<dbReference type="PANTHER" id="PTHR11319">
    <property type="entry name" value="G PROTEIN-COUPLED RECEPTOR-RELATED"/>
    <property type="match status" value="1"/>
</dbReference>
<evidence type="ECO:0000313" key="3">
    <source>
        <dbReference type="Proteomes" id="UP001189429"/>
    </source>
</evidence>
<feature type="transmembrane region" description="Helical" evidence="1">
    <location>
        <begin position="308"/>
        <end position="327"/>
    </location>
</feature>
<keyword evidence="1" id="KW-0472">Membrane</keyword>
<dbReference type="EMBL" id="CAUYUJ010018164">
    <property type="protein sequence ID" value="CAK0881186.1"/>
    <property type="molecule type" value="Genomic_DNA"/>
</dbReference>
<keyword evidence="3" id="KW-1185">Reference proteome</keyword>
<feature type="transmembrane region" description="Helical" evidence="1">
    <location>
        <begin position="260"/>
        <end position="280"/>
    </location>
</feature>
<comment type="caution">
    <text evidence="2">The sequence shown here is derived from an EMBL/GenBank/DDBJ whole genome shotgun (WGS) entry which is preliminary data.</text>
</comment>
<sequence>MSDVEVAPGFFASNGSLQIFRCRPDPRACIGGVPGGTCAAGREGLACGRCMEGFRIGGEGACVPCGQDGSSEAVFYCCLVLALLAVLATYSVVDRFSKSRPSHAFLLVGLMLSLTVTLVQQMSIIGRFNDVRWVEPMVTLLRATQFILFDADLLHVNCVVRTSPLWKYFMQISGIAVLMVVVFISHSLFRCLHCRLATSSHSRALAASVGTIFMVAYTSVVAAAVGPLQCVENPGGQWTAQAYPTVVCWETSDHATMVSVSALAVQAPIVFFALCVRAVLVLPRRMSEGNTAFLETYRFLFFRYRPQAYWYPLVSMLRGFLVALLPILPRTPLQIIAMELLLIASLAVVVGSRPWRLEYACILDCFFTLSILFVCAHPFMQRRSLPKSSQLSLSSV</sequence>
<dbReference type="Proteomes" id="UP001189429">
    <property type="component" value="Unassembled WGS sequence"/>
</dbReference>
<proteinExistence type="predicted"/>
<reference evidence="2" key="1">
    <citation type="submission" date="2023-10" db="EMBL/GenBank/DDBJ databases">
        <authorList>
            <person name="Chen Y."/>
            <person name="Shah S."/>
            <person name="Dougan E. K."/>
            <person name="Thang M."/>
            <person name="Chan C."/>
        </authorList>
    </citation>
    <scope>NUCLEOTIDE SEQUENCE [LARGE SCALE GENOMIC DNA]</scope>
</reference>
<gene>
    <name evidence="2" type="ORF">PCOR1329_LOCUS64113</name>
</gene>
<protein>
    <submittedName>
        <fullName evidence="2">Uncharacterized protein</fullName>
    </submittedName>
</protein>
<accession>A0ABN9W508</accession>
<feature type="transmembrane region" description="Helical" evidence="1">
    <location>
        <begin position="204"/>
        <end position="225"/>
    </location>
</feature>
<name>A0ABN9W508_9DINO</name>
<organism evidence="2 3">
    <name type="scientific">Prorocentrum cordatum</name>
    <dbReference type="NCBI Taxonomy" id="2364126"/>
    <lineage>
        <taxon>Eukaryota</taxon>
        <taxon>Sar</taxon>
        <taxon>Alveolata</taxon>
        <taxon>Dinophyceae</taxon>
        <taxon>Prorocentrales</taxon>
        <taxon>Prorocentraceae</taxon>
        <taxon>Prorocentrum</taxon>
    </lineage>
</organism>
<feature type="transmembrane region" description="Helical" evidence="1">
    <location>
        <begin position="73"/>
        <end position="93"/>
    </location>
</feature>